<dbReference type="HAMAP" id="MF_00242">
    <property type="entry name" value="Arg_deiminase"/>
    <property type="match status" value="1"/>
</dbReference>
<evidence type="ECO:0000313" key="6">
    <source>
        <dbReference type="Proteomes" id="UP000008907"/>
    </source>
</evidence>
<comment type="similarity">
    <text evidence="1 3">Belongs to the arginine deiminase family.</text>
</comment>
<dbReference type="PANTHER" id="PTHR47271">
    <property type="entry name" value="ARGININE DEIMINASE"/>
    <property type="match status" value="1"/>
</dbReference>
<evidence type="ECO:0000256" key="3">
    <source>
        <dbReference type="HAMAP-Rule" id="MF_00242"/>
    </source>
</evidence>
<comment type="subcellular location">
    <subcellularLocation>
        <location evidence="3">Cytoplasm</location>
    </subcellularLocation>
</comment>
<dbReference type="SUPFAM" id="SSF55909">
    <property type="entry name" value="Pentein"/>
    <property type="match status" value="1"/>
</dbReference>
<dbReference type="EMBL" id="CP003021">
    <property type="protein sequence ID" value="AEM68872.1"/>
    <property type="molecule type" value="Genomic_DNA"/>
</dbReference>
<keyword evidence="2 3" id="KW-0378">Hydrolase</keyword>
<keyword evidence="3" id="KW-0963">Cytoplasm</keyword>
<dbReference type="GO" id="GO:0005737">
    <property type="term" value="C:cytoplasm"/>
    <property type="evidence" value="ECO:0007669"/>
    <property type="project" value="UniProtKB-SubCell"/>
</dbReference>
<reference evidence="5 6" key="1">
    <citation type="journal article" date="2011" name="J. Bacteriol.">
        <title>Genome Sequence of Mycoplasma putrefaciens Type Strain KS1.</title>
        <authorList>
            <person name="Calcutt M.J."/>
            <person name="Foecking M.F."/>
        </authorList>
    </citation>
    <scope>NUCLEOTIDE SEQUENCE [LARGE SCALE GENOMIC DNA]</scope>
    <source>
        <strain evidence="6">ATCC 15718 / NCTC 10155 / C30 KS-1 / KS-1</strain>
    </source>
</reference>
<dbReference type="Proteomes" id="UP000008907">
    <property type="component" value="Chromosome"/>
</dbReference>
<dbReference type="NCBIfam" id="NF002381">
    <property type="entry name" value="PRK01388.1"/>
    <property type="match status" value="1"/>
</dbReference>
<dbReference type="KEGG" id="mpf:MPUT_0513"/>
<dbReference type="Gene3D" id="1.10.3930.10">
    <property type="entry name" value="Arginine deiminase"/>
    <property type="match status" value="1"/>
</dbReference>
<comment type="pathway">
    <text evidence="3">Amino-acid degradation; L-arginine degradation via ADI pathway; carbamoyl phosphate from L-arginine: step 1/2.</text>
</comment>
<evidence type="ECO:0000256" key="1">
    <source>
        <dbReference type="ARBA" id="ARBA00010206"/>
    </source>
</evidence>
<dbReference type="EC" id="3.5.3.6" evidence="3"/>
<accession>A0A7U3ZSS4</accession>
<dbReference type="InterPro" id="IPR003876">
    <property type="entry name" value="Arg_deiminase"/>
</dbReference>
<dbReference type="Pfam" id="PF02274">
    <property type="entry name" value="ADI"/>
    <property type="match status" value="1"/>
</dbReference>
<dbReference type="PIRSF" id="PIRSF006356">
    <property type="entry name" value="Arg_deiminase"/>
    <property type="match status" value="1"/>
</dbReference>
<feature type="active site" description="Amidino-cysteine intermediate" evidence="3 4">
    <location>
        <position position="388"/>
    </location>
</feature>
<dbReference type="GO" id="GO:0019546">
    <property type="term" value="P:L-arginine deiminase pathway"/>
    <property type="evidence" value="ECO:0007669"/>
    <property type="project" value="TreeGrafter"/>
</dbReference>
<protein>
    <recommendedName>
        <fullName evidence="3">Arginine deiminase</fullName>
        <shortName evidence="3">ADI</shortName>
        <ecNumber evidence="3">3.5.3.6</ecNumber>
    </recommendedName>
    <alternativeName>
        <fullName evidence="3">Arginine dihydrolase</fullName>
        <shortName evidence="3">AD</shortName>
    </alternativeName>
</protein>
<proteinExistence type="inferred from homology"/>
<gene>
    <name evidence="3 5" type="primary">arcA</name>
    <name evidence="5" type="ordered locus">MPUT_0513</name>
</gene>
<comment type="catalytic activity">
    <reaction evidence="3">
        <text>L-arginine + H2O = L-citrulline + NH4(+)</text>
        <dbReference type="Rhea" id="RHEA:19597"/>
        <dbReference type="ChEBI" id="CHEBI:15377"/>
        <dbReference type="ChEBI" id="CHEBI:28938"/>
        <dbReference type="ChEBI" id="CHEBI:32682"/>
        <dbReference type="ChEBI" id="CHEBI:57743"/>
        <dbReference type="EC" id="3.5.3.6"/>
    </reaction>
</comment>
<dbReference type="AlphaFoldDB" id="A0A7U3ZSS4"/>
<sequence>MEKKLNVFSEIGTLKTVLVHRPGEEVENLTPELLEKLLFDDVPFKDVAIQEHDAFTKIMRDNGVEVLYIEKLASETLDQHPELREKFIDQFIFEANIEAKYQDKYRDFISSLDNYRMIKKMIAGTKKLELGIDEGNKAYPFVADPLPNVLFQRDPFATVGHGITMNRMWSETRNRETIFPDLVFKHHNRFANQVPYYYQRDWKDQTIEGGDILVLNKETLIIGVTQRTTLKAVEKFSKELFADPESSYAKVIVLDLPKSRAFMHLDTVFTNIDYDKFIAHPLIFDHLDEFKIYEITKKETKEIKKTLIELLTDAVGREVQIIRCGGDDAVAAGREQWSDGTNVITLRPGKVIAYDRNWVTIDLLRKAGVEVLTIASSELSRGRGGPRCMTMPLWREDLQEIKRY</sequence>
<evidence type="ECO:0000256" key="2">
    <source>
        <dbReference type="ARBA" id="ARBA00022801"/>
    </source>
</evidence>
<keyword evidence="3" id="KW-0056">Arginine metabolism</keyword>
<dbReference type="RefSeq" id="WP_014035227.1">
    <property type="nucleotide sequence ID" value="NC_015946.1"/>
</dbReference>
<dbReference type="Gene3D" id="3.75.10.10">
    <property type="entry name" value="L-arginine/glycine Amidinotransferase, Chain A"/>
    <property type="match status" value="1"/>
</dbReference>
<dbReference type="PRINTS" id="PR01466">
    <property type="entry name" value="ARGDEIMINASE"/>
</dbReference>
<dbReference type="GO" id="GO:0016990">
    <property type="term" value="F:arginine deiminase activity"/>
    <property type="evidence" value="ECO:0007669"/>
    <property type="project" value="UniProtKB-UniRule"/>
</dbReference>
<evidence type="ECO:0000313" key="5">
    <source>
        <dbReference type="EMBL" id="AEM68872.1"/>
    </source>
</evidence>
<dbReference type="PANTHER" id="PTHR47271:SF2">
    <property type="entry name" value="ARGININE DEIMINASE"/>
    <property type="match status" value="1"/>
</dbReference>
<organism evidence="5 6">
    <name type="scientific">Mycoplasma putrefaciens (strain ATCC 15718 / NCTC 10155 / C30 KS-1 / KS-1)</name>
    <dbReference type="NCBI Taxonomy" id="743965"/>
    <lineage>
        <taxon>Bacteria</taxon>
        <taxon>Bacillati</taxon>
        <taxon>Mycoplasmatota</taxon>
        <taxon>Mollicutes</taxon>
        <taxon>Mycoplasmataceae</taxon>
        <taxon>Mycoplasma</taxon>
    </lineage>
</organism>
<name>A0A7U3ZSS4_MYCPK</name>
<evidence type="ECO:0000256" key="4">
    <source>
        <dbReference type="PIRSR" id="PIRSR006356-1"/>
    </source>
</evidence>
<dbReference type="UniPathway" id="UPA00254">
    <property type="reaction ID" value="UER00364"/>
</dbReference>